<dbReference type="InterPro" id="IPR002347">
    <property type="entry name" value="SDR_fam"/>
</dbReference>
<dbReference type="PANTHER" id="PTHR43477">
    <property type="entry name" value="DIHYDROANTICAPSIN 7-DEHYDROGENASE"/>
    <property type="match status" value="1"/>
</dbReference>
<dbReference type="HOGENOM" id="CLU_010194_1_2_7"/>
<dbReference type="Proteomes" id="UP000001935">
    <property type="component" value="Chromosome"/>
</dbReference>
<protein>
    <submittedName>
        <fullName evidence="4">Short-chain dehydrogenase/reductase SDR</fullName>
    </submittedName>
</protein>
<dbReference type="KEGG" id="ade:Adeh_3131"/>
<evidence type="ECO:0000259" key="3">
    <source>
        <dbReference type="SMART" id="SM00822"/>
    </source>
</evidence>
<dbReference type="eggNOG" id="COG1028">
    <property type="taxonomic scope" value="Bacteria"/>
</dbReference>
<dbReference type="Gene3D" id="3.40.50.720">
    <property type="entry name" value="NAD(P)-binding Rossmann-like Domain"/>
    <property type="match status" value="1"/>
</dbReference>
<dbReference type="GO" id="GO:0016491">
    <property type="term" value="F:oxidoreductase activity"/>
    <property type="evidence" value="ECO:0007669"/>
    <property type="project" value="UniProtKB-KW"/>
</dbReference>
<dbReference type="PANTHER" id="PTHR43477:SF1">
    <property type="entry name" value="DIHYDROANTICAPSIN 7-DEHYDROGENASE"/>
    <property type="match status" value="1"/>
</dbReference>
<dbReference type="PRINTS" id="PR00081">
    <property type="entry name" value="GDHRDH"/>
</dbReference>
<dbReference type="AlphaFoldDB" id="Q2IE88"/>
<evidence type="ECO:0000313" key="5">
    <source>
        <dbReference type="Proteomes" id="UP000001935"/>
    </source>
</evidence>
<proteinExistence type="inferred from homology"/>
<feature type="domain" description="Ketoreductase" evidence="3">
    <location>
        <begin position="16"/>
        <end position="190"/>
    </location>
</feature>
<evidence type="ECO:0000256" key="1">
    <source>
        <dbReference type="ARBA" id="ARBA00006484"/>
    </source>
</evidence>
<gene>
    <name evidence="4" type="ordered locus">Adeh_3131</name>
</gene>
<dbReference type="Pfam" id="PF13561">
    <property type="entry name" value="adh_short_C2"/>
    <property type="match status" value="1"/>
</dbReference>
<name>Q2IE88_ANADE</name>
<dbReference type="STRING" id="290397.Adeh_3131"/>
<dbReference type="EMBL" id="CP000251">
    <property type="protein sequence ID" value="ABC82900.1"/>
    <property type="molecule type" value="Genomic_DNA"/>
</dbReference>
<keyword evidence="2" id="KW-0560">Oxidoreductase</keyword>
<organism evidence="4 5">
    <name type="scientific">Anaeromyxobacter dehalogenans (strain 2CP-C)</name>
    <dbReference type="NCBI Taxonomy" id="290397"/>
    <lineage>
        <taxon>Bacteria</taxon>
        <taxon>Pseudomonadati</taxon>
        <taxon>Myxococcota</taxon>
        <taxon>Myxococcia</taxon>
        <taxon>Myxococcales</taxon>
        <taxon>Cystobacterineae</taxon>
        <taxon>Anaeromyxobacteraceae</taxon>
        <taxon>Anaeromyxobacter</taxon>
    </lineage>
</organism>
<comment type="similarity">
    <text evidence="1">Belongs to the short-chain dehydrogenases/reductases (SDR) family.</text>
</comment>
<dbReference type="SUPFAM" id="SSF51735">
    <property type="entry name" value="NAD(P)-binding Rossmann-fold domains"/>
    <property type="match status" value="1"/>
</dbReference>
<sequence>MVACMTTTTGAGLKDRTVVVVGGGSGIGLAVAREALARGAEVVLAGRSRERLARALGALGAGARARAVAADVRQEDAVVRLFREVPAADHVVATAVVPAYQPIAAFDLEAARAVVDSKLLGALLLAKHGAPRLRPGGSLTFTTGIAADRPMPRGSVIAAVNGALAAFVRAAALELAPLRVNALSPGWVDTEIWDAVAGDGKAATFAAMAERLPARRIGRPEDVAHAAAFLMENGFTTGSVLRVDGGHPLV</sequence>
<accession>Q2IE88</accession>
<evidence type="ECO:0000256" key="2">
    <source>
        <dbReference type="ARBA" id="ARBA00023002"/>
    </source>
</evidence>
<dbReference type="InterPro" id="IPR057326">
    <property type="entry name" value="KR_dom"/>
</dbReference>
<dbReference type="InterPro" id="IPR051122">
    <property type="entry name" value="SDR_DHRS6-like"/>
</dbReference>
<dbReference type="SMART" id="SM00822">
    <property type="entry name" value="PKS_KR"/>
    <property type="match status" value="1"/>
</dbReference>
<evidence type="ECO:0000313" key="4">
    <source>
        <dbReference type="EMBL" id="ABC82900.1"/>
    </source>
</evidence>
<dbReference type="NCBIfam" id="NF005449">
    <property type="entry name" value="PRK07041.1"/>
    <property type="match status" value="1"/>
</dbReference>
<reference evidence="4 5" key="1">
    <citation type="submission" date="2006-01" db="EMBL/GenBank/DDBJ databases">
        <title>Complete sequence of Anaeromyxobacter dehalogenans 2CP-C.</title>
        <authorList>
            <consortium name="US DOE Joint Genome Institute"/>
            <person name="Copeland A."/>
            <person name="Lucas S."/>
            <person name="Lapidus A."/>
            <person name="Barry K."/>
            <person name="Detter J.C."/>
            <person name="Glavina T."/>
            <person name="Hammon N."/>
            <person name="Israni S."/>
            <person name="Pitluck S."/>
            <person name="Brettin T."/>
            <person name="Bruce D."/>
            <person name="Han C."/>
            <person name="Tapia R."/>
            <person name="Gilna P."/>
            <person name="Kiss H."/>
            <person name="Schmutz J."/>
            <person name="Larimer F."/>
            <person name="Land M."/>
            <person name="Kyrpides N."/>
            <person name="Anderson I."/>
            <person name="Sanford R.A."/>
            <person name="Ritalahti K.M."/>
            <person name="Thomas H.S."/>
            <person name="Kirby J.R."/>
            <person name="Zhulin I.B."/>
            <person name="Loeffler F.E."/>
            <person name="Richardson P."/>
        </authorList>
    </citation>
    <scope>NUCLEOTIDE SEQUENCE [LARGE SCALE GENOMIC DNA]</scope>
    <source>
        <strain evidence="4 5">2CP-C</strain>
    </source>
</reference>
<dbReference type="InterPro" id="IPR036291">
    <property type="entry name" value="NAD(P)-bd_dom_sf"/>
</dbReference>